<name>A0A0K2Y167_9HELI</name>
<accession>A0A0K2Y167</accession>
<dbReference type="AlphaFoldDB" id="A0A0K2Y167"/>
<dbReference type="Proteomes" id="UP000043437">
    <property type="component" value="Unassembled WGS sequence"/>
</dbReference>
<protein>
    <submittedName>
        <fullName evidence="1">Uncharacterized protein</fullName>
    </submittedName>
</protein>
<evidence type="ECO:0000313" key="1">
    <source>
        <dbReference type="EMBL" id="CRF52087.1"/>
    </source>
</evidence>
<dbReference type="EMBL" id="CDMG01000002">
    <property type="protein sequence ID" value="CRF52087.1"/>
    <property type="molecule type" value="Genomic_DNA"/>
</dbReference>
<reference evidence="2" key="1">
    <citation type="submission" date="2014-12" db="EMBL/GenBank/DDBJ databases">
        <authorList>
            <person name="Jaenicke S."/>
        </authorList>
    </citation>
    <scope>NUCLEOTIDE SEQUENCE [LARGE SCALE GENOMIC DNA]</scope>
</reference>
<gene>
    <name evidence="1" type="ORF">HAL07_02130</name>
</gene>
<evidence type="ECO:0000313" key="2">
    <source>
        <dbReference type="Proteomes" id="UP000043437"/>
    </source>
</evidence>
<organism evidence="1 2">
    <name type="scientific">Helicobacter ailurogastricus</name>
    <dbReference type="NCBI Taxonomy" id="1578720"/>
    <lineage>
        <taxon>Bacteria</taxon>
        <taxon>Pseudomonadati</taxon>
        <taxon>Campylobacterota</taxon>
        <taxon>Epsilonproteobacteria</taxon>
        <taxon>Campylobacterales</taxon>
        <taxon>Helicobacteraceae</taxon>
        <taxon>Helicobacter</taxon>
    </lineage>
</organism>
<sequence length="62" mass="7093">MAFYKPQDPEILVKHYKESKAFQARFRSLQQSKAVTQNWGLDATRAVYGQCAATHAQNRLGH</sequence>
<proteinExistence type="predicted"/>